<dbReference type="AlphaFoldDB" id="A0A2P2QS20"/>
<name>A0A2P2QS20_RHIMU</name>
<evidence type="ECO:0000313" key="1">
    <source>
        <dbReference type="EMBL" id="MBX69777.1"/>
    </source>
</evidence>
<dbReference type="EMBL" id="GGEC01089293">
    <property type="protein sequence ID" value="MBX69777.1"/>
    <property type="molecule type" value="Transcribed_RNA"/>
</dbReference>
<reference evidence="1" key="1">
    <citation type="submission" date="2018-02" db="EMBL/GenBank/DDBJ databases">
        <title>Rhizophora mucronata_Transcriptome.</title>
        <authorList>
            <person name="Meera S.P."/>
            <person name="Sreeshan A."/>
            <person name="Augustine A."/>
        </authorList>
    </citation>
    <scope>NUCLEOTIDE SEQUENCE</scope>
    <source>
        <tissue evidence="1">Leaf</tissue>
    </source>
</reference>
<accession>A0A2P2QS20</accession>
<organism evidence="1">
    <name type="scientific">Rhizophora mucronata</name>
    <name type="common">Asiatic mangrove</name>
    <dbReference type="NCBI Taxonomy" id="61149"/>
    <lineage>
        <taxon>Eukaryota</taxon>
        <taxon>Viridiplantae</taxon>
        <taxon>Streptophyta</taxon>
        <taxon>Embryophyta</taxon>
        <taxon>Tracheophyta</taxon>
        <taxon>Spermatophyta</taxon>
        <taxon>Magnoliopsida</taxon>
        <taxon>eudicotyledons</taxon>
        <taxon>Gunneridae</taxon>
        <taxon>Pentapetalae</taxon>
        <taxon>rosids</taxon>
        <taxon>fabids</taxon>
        <taxon>Malpighiales</taxon>
        <taxon>Rhizophoraceae</taxon>
        <taxon>Rhizophora</taxon>
    </lineage>
</organism>
<proteinExistence type="predicted"/>
<sequence>MKRYANSFFDKITFLISEIFDFNLISSI</sequence>
<protein>
    <submittedName>
        <fullName evidence="1">Uncharacterized protein</fullName>
    </submittedName>
</protein>